<comment type="similarity">
    <text evidence="1">Belongs to the amidase family.</text>
</comment>
<evidence type="ECO:0000256" key="3">
    <source>
        <dbReference type="PIRSR" id="PIRSR001221-1"/>
    </source>
</evidence>
<dbReference type="InterPro" id="IPR036928">
    <property type="entry name" value="AS_sf"/>
</dbReference>
<dbReference type="EMBL" id="CR382137">
    <property type="protein sequence ID" value="CAG87770.2"/>
    <property type="molecule type" value="Genomic_DNA"/>
</dbReference>
<dbReference type="STRING" id="284592.Q6BQH7"/>
<dbReference type="HOGENOM" id="CLU_009600_9_2_1"/>
<dbReference type="PANTHER" id="PTHR46072:SF4">
    <property type="entry name" value="AMIDASE C550.07-RELATED"/>
    <property type="match status" value="1"/>
</dbReference>
<dbReference type="eggNOG" id="KOG1212">
    <property type="taxonomic scope" value="Eukaryota"/>
</dbReference>
<accession>Q6BQH7</accession>
<feature type="active site" description="Charge relay system" evidence="3">
    <location>
        <position position="151"/>
    </location>
</feature>
<proteinExistence type="inferred from homology"/>
<protein>
    <submittedName>
        <fullName evidence="6">DEHA2E05126p</fullName>
    </submittedName>
</protein>
<dbReference type="OMA" id="AYKHDEA"/>
<feature type="binding site" evidence="4">
    <location>
        <begin position="247"/>
        <end position="250"/>
    </location>
    <ligand>
        <name>substrate</name>
    </ligand>
</feature>
<dbReference type="InterPro" id="IPR023631">
    <property type="entry name" value="Amidase_dom"/>
</dbReference>
<evidence type="ECO:0000259" key="5">
    <source>
        <dbReference type="Pfam" id="PF01425"/>
    </source>
</evidence>
<dbReference type="Proteomes" id="UP000000599">
    <property type="component" value="Chromosome E"/>
</dbReference>
<dbReference type="Gene3D" id="3.90.1300.10">
    <property type="entry name" value="Amidase signature (AS) domain"/>
    <property type="match status" value="1"/>
</dbReference>
<organism evidence="6 7">
    <name type="scientific">Debaryomyces hansenii (strain ATCC 36239 / CBS 767 / BCRC 21394 / JCM 1990 / NBRC 0083 / IGC 2968)</name>
    <name type="common">Yeast</name>
    <name type="synonym">Torulaspora hansenii</name>
    <dbReference type="NCBI Taxonomy" id="284592"/>
    <lineage>
        <taxon>Eukaryota</taxon>
        <taxon>Fungi</taxon>
        <taxon>Dikarya</taxon>
        <taxon>Ascomycota</taxon>
        <taxon>Saccharomycotina</taxon>
        <taxon>Pichiomycetes</taxon>
        <taxon>Debaryomycetaceae</taxon>
        <taxon>Debaryomyces</taxon>
    </lineage>
</organism>
<evidence type="ECO:0000256" key="4">
    <source>
        <dbReference type="PIRSR" id="PIRSR001221-2"/>
    </source>
</evidence>
<gene>
    <name evidence="6" type="ordered locus">DEHA2E05126g</name>
</gene>
<dbReference type="SUPFAM" id="SSF75304">
    <property type="entry name" value="Amidase signature (AS) enzymes"/>
    <property type="match status" value="1"/>
</dbReference>
<dbReference type="GeneID" id="2902928"/>
<sequence length="559" mass="62759">MLTTDWKTLALQAKSIFNDSQSRTLELFPFESDADLETFNELPCAIGKSVTDFGNPAKFPVEKYYQALPKKDAQITEADPVVLIQDIKNGKYTCVEVLTSYLHAALIASKLTNCVYEFLPDEALKKARYLDENKGKLVNHSPMFGLPISLKEMIPLTGHSVTHGSLCYLDRVVDYNADIVNILIKNGAVPFVRSTNPQSLMMLECESFTHGRTVNPFNSDLTCGGSSGGEGAINGIHASPIGLGSDIGGSIRCPSAFNGIYGMKTTLGRIPSSDFFSCQMGSESIISVTGPLTRSLDTLELLMKTVVQEKPWTIDPSLTSIEWKSDVRKKPYRIGILRTDGVVTPHPPVTRALDMMCEKLKCMDNLEVFEFEPLNHSKAWEIISTLYFEDGGEDTRKTLKNTGEPMCPQTEWILGKDSVKRLAAEDIWKWNLEKQKYRKDYLKHWLSFNNPDGNTPMDALIAPVFPGPAAKHRSTKYWGYTAQWNLLDYPVLVFPVTKVDLKKDIPVEDYKPKNQMDEFVYKQYDSPESFENAPVNLGLVGLRYSEEQLIDIMKLINLQ</sequence>
<evidence type="ECO:0000313" key="6">
    <source>
        <dbReference type="EMBL" id="CAG87770.2"/>
    </source>
</evidence>
<dbReference type="Pfam" id="PF01425">
    <property type="entry name" value="Amidase"/>
    <property type="match status" value="1"/>
</dbReference>
<keyword evidence="7" id="KW-1185">Reference proteome</keyword>
<evidence type="ECO:0000313" key="7">
    <source>
        <dbReference type="Proteomes" id="UP000000599"/>
    </source>
</evidence>
<dbReference type="InParanoid" id="Q6BQH7"/>
<dbReference type="KEGG" id="dha:DEHA2E05126g"/>
<keyword evidence="2" id="KW-0378">Hydrolase</keyword>
<dbReference type="OrthoDB" id="6428749at2759"/>
<feature type="binding site" evidence="4">
    <location>
        <position position="226"/>
    </location>
    <ligand>
        <name>substrate</name>
    </ligand>
</feature>
<evidence type="ECO:0000256" key="2">
    <source>
        <dbReference type="ARBA" id="ARBA00022801"/>
    </source>
</evidence>
<dbReference type="PANTHER" id="PTHR46072">
    <property type="entry name" value="AMIDASE-RELATED-RELATED"/>
    <property type="match status" value="1"/>
</dbReference>
<dbReference type="PIRSF" id="PIRSF001221">
    <property type="entry name" value="Amidase_fungi"/>
    <property type="match status" value="1"/>
</dbReference>
<evidence type="ECO:0000256" key="1">
    <source>
        <dbReference type="ARBA" id="ARBA00009199"/>
    </source>
</evidence>
<dbReference type="RefSeq" id="XP_459543.2">
    <property type="nucleotide sequence ID" value="XM_459543.1"/>
</dbReference>
<feature type="domain" description="Amidase" evidence="5">
    <location>
        <begin position="96"/>
        <end position="549"/>
    </location>
</feature>
<dbReference type="GO" id="GO:0016787">
    <property type="term" value="F:hydrolase activity"/>
    <property type="evidence" value="ECO:0007669"/>
    <property type="project" value="UniProtKB-KW"/>
</dbReference>
<name>Q6BQH7_DEBHA</name>
<reference evidence="6 7" key="1">
    <citation type="journal article" date="2004" name="Nature">
        <title>Genome evolution in yeasts.</title>
        <authorList>
            <consortium name="Genolevures"/>
            <person name="Dujon B."/>
            <person name="Sherman D."/>
            <person name="Fischer G."/>
            <person name="Durrens P."/>
            <person name="Casaregola S."/>
            <person name="Lafontaine I."/>
            <person name="de Montigny J."/>
            <person name="Marck C."/>
            <person name="Neuveglise C."/>
            <person name="Talla E."/>
            <person name="Goffard N."/>
            <person name="Frangeul L."/>
            <person name="Aigle M."/>
            <person name="Anthouard V."/>
            <person name="Babour A."/>
            <person name="Barbe V."/>
            <person name="Barnay S."/>
            <person name="Blanchin S."/>
            <person name="Beckerich J.M."/>
            <person name="Beyne E."/>
            <person name="Bleykasten C."/>
            <person name="Boisrame A."/>
            <person name="Boyer J."/>
            <person name="Cattolico L."/>
            <person name="Confanioleri F."/>
            <person name="de Daruvar A."/>
            <person name="Despons L."/>
            <person name="Fabre E."/>
            <person name="Fairhead C."/>
            <person name="Ferry-Dumazet H."/>
            <person name="Groppi A."/>
            <person name="Hantraye F."/>
            <person name="Hennequin C."/>
            <person name="Jauniaux N."/>
            <person name="Joyet P."/>
            <person name="Kachouri R."/>
            <person name="Kerrest A."/>
            <person name="Koszul R."/>
            <person name="Lemaire M."/>
            <person name="Lesur I."/>
            <person name="Ma L."/>
            <person name="Muller H."/>
            <person name="Nicaud J.M."/>
            <person name="Nikolski M."/>
            <person name="Oztas S."/>
            <person name="Ozier-Kalogeropoulos O."/>
            <person name="Pellenz S."/>
            <person name="Potier S."/>
            <person name="Richard G.F."/>
            <person name="Straub M.L."/>
            <person name="Suleau A."/>
            <person name="Swennene D."/>
            <person name="Tekaia F."/>
            <person name="Wesolowski-Louvel M."/>
            <person name="Westhof E."/>
            <person name="Wirth B."/>
            <person name="Zeniou-Meyer M."/>
            <person name="Zivanovic I."/>
            <person name="Bolotin-Fukuhara M."/>
            <person name="Thierry A."/>
            <person name="Bouchier C."/>
            <person name="Caudron B."/>
            <person name="Scarpelli C."/>
            <person name="Gaillardin C."/>
            <person name="Weissenbach J."/>
            <person name="Wincker P."/>
            <person name="Souciet J.L."/>
        </authorList>
    </citation>
    <scope>NUCLEOTIDE SEQUENCE [LARGE SCALE GENOMIC DNA]</scope>
    <source>
        <strain evidence="7">ATCC 36239 / CBS 767 / BCRC 21394 / JCM 1990 / NBRC 0083 / IGC 2968</strain>
    </source>
</reference>
<dbReference type="AlphaFoldDB" id="Q6BQH7"/>
<feature type="active site" description="Acyl-ester intermediate" evidence="3">
    <location>
        <position position="250"/>
    </location>
</feature>
<feature type="binding site" evidence="4">
    <location>
        <position position="200"/>
    </location>
    <ligand>
        <name>substrate</name>
    </ligand>
</feature>
<feature type="active site" description="Charge relay system" evidence="3">
    <location>
        <position position="226"/>
    </location>
</feature>
<dbReference type="VEuPathDB" id="FungiDB:DEHA2E05126g"/>